<proteinExistence type="predicted"/>
<gene>
    <name evidence="6" type="ORF">BGZ80_011484</name>
</gene>
<feature type="compositionally biased region" description="Low complexity" evidence="4">
    <location>
        <begin position="134"/>
        <end position="143"/>
    </location>
</feature>
<dbReference type="InterPro" id="IPR036910">
    <property type="entry name" value="HMG_box_dom_sf"/>
</dbReference>
<protein>
    <recommendedName>
        <fullName evidence="5">HMG box domain-containing protein</fullName>
    </recommendedName>
</protein>
<dbReference type="PROSITE" id="PS50118">
    <property type="entry name" value="HMG_BOX_2"/>
    <property type="match status" value="1"/>
</dbReference>
<feature type="compositionally biased region" description="Low complexity" evidence="4">
    <location>
        <begin position="1"/>
        <end position="17"/>
    </location>
</feature>
<dbReference type="PANTHER" id="PTHR10270:SF161">
    <property type="entry name" value="SEX-DETERMINING REGION Y PROTEIN"/>
    <property type="match status" value="1"/>
</dbReference>
<evidence type="ECO:0000256" key="1">
    <source>
        <dbReference type="ARBA" id="ARBA00023125"/>
    </source>
</evidence>
<evidence type="ECO:0000256" key="2">
    <source>
        <dbReference type="ARBA" id="ARBA00023163"/>
    </source>
</evidence>
<name>A0A9P6SZ89_9FUNG</name>
<keyword evidence="1 3" id="KW-0238">DNA-binding</keyword>
<feature type="compositionally biased region" description="Polar residues" evidence="4">
    <location>
        <begin position="212"/>
        <end position="227"/>
    </location>
</feature>
<feature type="compositionally biased region" description="Acidic residues" evidence="4">
    <location>
        <begin position="437"/>
        <end position="453"/>
    </location>
</feature>
<feature type="region of interest" description="Disordered" evidence="4">
    <location>
        <begin position="92"/>
        <end position="111"/>
    </location>
</feature>
<dbReference type="GO" id="GO:0005634">
    <property type="term" value="C:nucleus"/>
    <property type="evidence" value="ECO:0007669"/>
    <property type="project" value="UniProtKB-UniRule"/>
</dbReference>
<evidence type="ECO:0000259" key="5">
    <source>
        <dbReference type="PROSITE" id="PS50118"/>
    </source>
</evidence>
<feature type="region of interest" description="Disordered" evidence="4">
    <location>
        <begin position="784"/>
        <end position="805"/>
    </location>
</feature>
<reference evidence="6" key="1">
    <citation type="journal article" date="2020" name="Fungal Divers.">
        <title>Resolving the Mortierellaceae phylogeny through synthesis of multi-gene phylogenetics and phylogenomics.</title>
        <authorList>
            <person name="Vandepol N."/>
            <person name="Liber J."/>
            <person name="Desiro A."/>
            <person name="Na H."/>
            <person name="Kennedy M."/>
            <person name="Barry K."/>
            <person name="Grigoriev I.V."/>
            <person name="Miller A.N."/>
            <person name="O'Donnell K."/>
            <person name="Stajich J.E."/>
            <person name="Bonito G."/>
        </authorList>
    </citation>
    <scope>NUCLEOTIDE SEQUENCE</scope>
    <source>
        <strain evidence="6">NRRL 2769</strain>
    </source>
</reference>
<dbReference type="InterPro" id="IPR050140">
    <property type="entry name" value="SRY-related_HMG-box_TF-like"/>
</dbReference>
<dbReference type="CDD" id="cd01389">
    <property type="entry name" value="HMG-box_ROX1-like"/>
    <property type="match status" value="1"/>
</dbReference>
<dbReference type="GO" id="GO:0001228">
    <property type="term" value="F:DNA-binding transcription activator activity, RNA polymerase II-specific"/>
    <property type="evidence" value="ECO:0007669"/>
    <property type="project" value="TreeGrafter"/>
</dbReference>
<feature type="region of interest" description="Disordered" evidence="4">
    <location>
        <begin position="212"/>
        <end position="237"/>
    </location>
</feature>
<dbReference type="SUPFAM" id="SSF47095">
    <property type="entry name" value="HMG-box"/>
    <property type="match status" value="1"/>
</dbReference>
<evidence type="ECO:0000313" key="7">
    <source>
        <dbReference type="Proteomes" id="UP000703661"/>
    </source>
</evidence>
<dbReference type="EMBL" id="JAAAID010000929">
    <property type="protein sequence ID" value="KAG0012823.1"/>
    <property type="molecule type" value="Genomic_DNA"/>
</dbReference>
<evidence type="ECO:0000256" key="4">
    <source>
        <dbReference type="SAM" id="MobiDB-lite"/>
    </source>
</evidence>
<feature type="compositionally biased region" description="Basic and acidic residues" evidence="4">
    <location>
        <begin position="57"/>
        <end position="69"/>
    </location>
</feature>
<accession>A0A9P6SZ89</accession>
<feature type="compositionally biased region" description="Low complexity" evidence="4">
    <location>
        <begin position="228"/>
        <end position="237"/>
    </location>
</feature>
<feature type="region of interest" description="Disordered" evidence="4">
    <location>
        <begin position="320"/>
        <end position="491"/>
    </location>
</feature>
<keyword evidence="2" id="KW-0804">Transcription</keyword>
<dbReference type="SMART" id="SM00398">
    <property type="entry name" value="HMG"/>
    <property type="match status" value="1"/>
</dbReference>
<organism evidence="6 7">
    <name type="scientific">Entomortierella chlamydospora</name>
    <dbReference type="NCBI Taxonomy" id="101097"/>
    <lineage>
        <taxon>Eukaryota</taxon>
        <taxon>Fungi</taxon>
        <taxon>Fungi incertae sedis</taxon>
        <taxon>Mucoromycota</taxon>
        <taxon>Mortierellomycotina</taxon>
        <taxon>Mortierellomycetes</taxon>
        <taxon>Mortierellales</taxon>
        <taxon>Mortierellaceae</taxon>
        <taxon>Entomortierella</taxon>
    </lineage>
</organism>
<dbReference type="PANTHER" id="PTHR10270">
    <property type="entry name" value="SOX TRANSCRIPTION FACTOR"/>
    <property type="match status" value="1"/>
</dbReference>
<feature type="region of interest" description="Disordered" evidence="4">
    <location>
        <begin position="121"/>
        <end position="164"/>
    </location>
</feature>
<dbReference type="GO" id="GO:0000978">
    <property type="term" value="F:RNA polymerase II cis-regulatory region sequence-specific DNA binding"/>
    <property type="evidence" value="ECO:0007669"/>
    <property type="project" value="TreeGrafter"/>
</dbReference>
<evidence type="ECO:0000256" key="3">
    <source>
        <dbReference type="PROSITE-ProRule" id="PRU00267"/>
    </source>
</evidence>
<sequence>MKISTTRSTTQKSQTSQINPKSARSHQRLHDIEGESDSAYSTKTQKRTKQATSHNRLRNESKDLEHPTRYQDSGSQFELDTTSFVRLLSQPTTNADEDMDGSEHRLSPLTGTSWMRPCEILDDEDPVSSDSTQRCSVRITRSSSSRKRITSAEPKQTRRSIGSALVTYTTPEKKESCTALSVAGRFSNMNLDASDSDTSTSAYVNYKSGSISDTSSVRTTHSQVNPDSSSATPASSGVSFEPSLYFPLSASAIHQKRRKARRHAIRVPRPKNCFMLYRSKVLPMIMAELGAINNKIISKIAAERWRAESEPVKAWYRQMAKQGKEEHAKNNPGYRYAPHKKTAAAARGKNSRKQNGRRRDGDSDSDGHDDGEVDIEDVASLAEERANGDEETILETNNQKPRRSPRKTSSTVSSKVGKRARLDGDESYSFSQITMQDVDEDNDDGDDGDDDDDMTYHSRGQGRHSENARIRGGRNGSTPKRRSKLNKNQGSDELICCPTNGANSGCINEQSAPTLFPGLRSSTTPIPLLGYSLIDQQQLFLAIQQQQNESLRLLQQQQQQQQYQQLSALLQAQTFLPFPGGQVPDQSTLYSLSGDGNGSASTLVDPISHWMTHCYHGGANHYSAPNSQTSIGHTIEGTFGKQIPPLFHSVEKTGQVNMTNKELPPLPHEALMPTSFDDPCSIMSQLFAQYNANISWERPASSIQEYPIQLFAAAKEPNPAPAMWNVSLATGSASCEQQWESQPGSLQDDQLQQYLIKPACPASFMSFADVGQGSMSMMDVFSWPSDSSSSISDNSKSSDSSNPEP</sequence>
<dbReference type="Gene3D" id="1.10.30.10">
    <property type="entry name" value="High mobility group box domain"/>
    <property type="match status" value="1"/>
</dbReference>
<dbReference type="InterPro" id="IPR009071">
    <property type="entry name" value="HMG_box_dom"/>
</dbReference>
<dbReference type="GO" id="GO:0030154">
    <property type="term" value="P:cell differentiation"/>
    <property type="evidence" value="ECO:0007669"/>
    <property type="project" value="TreeGrafter"/>
</dbReference>
<feature type="DNA-binding region" description="HMG box" evidence="3">
    <location>
        <begin position="267"/>
        <end position="335"/>
    </location>
</feature>
<feature type="region of interest" description="Disordered" evidence="4">
    <location>
        <begin position="1"/>
        <end position="77"/>
    </location>
</feature>
<feature type="domain" description="HMG box" evidence="5">
    <location>
        <begin position="267"/>
        <end position="335"/>
    </location>
</feature>
<dbReference type="Pfam" id="PF00505">
    <property type="entry name" value="HMG_box"/>
    <property type="match status" value="1"/>
</dbReference>
<feature type="compositionally biased region" description="Basic and acidic residues" evidence="4">
    <location>
        <begin position="357"/>
        <end position="370"/>
    </location>
</feature>
<dbReference type="AlphaFoldDB" id="A0A9P6SZ89"/>
<keyword evidence="3" id="KW-0539">Nucleus</keyword>
<evidence type="ECO:0000313" key="6">
    <source>
        <dbReference type="EMBL" id="KAG0012823.1"/>
    </source>
</evidence>
<comment type="caution">
    <text evidence="6">The sequence shown here is derived from an EMBL/GenBank/DDBJ whole genome shotgun (WGS) entry which is preliminary data.</text>
</comment>
<dbReference type="Proteomes" id="UP000703661">
    <property type="component" value="Unassembled WGS sequence"/>
</dbReference>
<keyword evidence="7" id="KW-1185">Reference proteome</keyword>